<organism evidence="2 3">
    <name type="scientific">Caldanaerovirga acetigignens</name>
    <dbReference type="NCBI Taxonomy" id="447595"/>
    <lineage>
        <taxon>Bacteria</taxon>
        <taxon>Bacillati</taxon>
        <taxon>Bacillota</taxon>
        <taxon>Clostridia</taxon>
        <taxon>Thermosediminibacterales</taxon>
        <taxon>Thermosediminibacteraceae</taxon>
        <taxon>Caldanaerovirga</taxon>
    </lineage>
</organism>
<feature type="chain" id="PRO_5013020329" evidence="1">
    <location>
        <begin position="29"/>
        <end position="174"/>
    </location>
</feature>
<dbReference type="EMBL" id="FRCR01000024">
    <property type="protein sequence ID" value="SHM91926.1"/>
    <property type="molecule type" value="Genomic_DNA"/>
</dbReference>
<gene>
    <name evidence="2" type="ORF">SAMN05660826_02345</name>
</gene>
<accession>A0A1M7MN71</accession>
<name>A0A1M7MN71_9FIRM</name>
<evidence type="ECO:0000313" key="2">
    <source>
        <dbReference type="EMBL" id="SHM91926.1"/>
    </source>
</evidence>
<keyword evidence="3" id="KW-1185">Reference proteome</keyword>
<proteinExistence type="predicted"/>
<dbReference type="Proteomes" id="UP000184375">
    <property type="component" value="Unassembled WGS sequence"/>
</dbReference>
<evidence type="ECO:0000313" key="3">
    <source>
        <dbReference type="Proteomes" id="UP000184375"/>
    </source>
</evidence>
<dbReference type="OrthoDB" id="9981435at2"/>
<feature type="signal peptide" evidence="1">
    <location>
        <begin position="1"/>
        <end position="28"/>
    </location>
</feature>
<reference evidence="3" key="1">
    <citation type="submission" date="2016-11" db="EMBL/GenBank/DDBJ databases">
        <authorList>
            <person name="Varghese N."/>
            <person name="Submissions S."/>
        </authorList>
    </citation>
    <scope>NUCLEOTIDE SEQUENCE [LARGE SCALE GENOMIC DNA]</scope>
    <source>
        <strain evidence="3">DSM 18802</strain>
    </source>
</reference>
<sequence length="174" mass="20329">MKSLFKSMCIFCISLLMVLALPVQIAKADEYAYNEAKYLQIWTYTDQGGFLWPFKQTIVARVGYHYKDNGNNFSVTKSTLDGIAVNGKNYPFDTEIVFLRYIKWYKNGSLYKELTSFTSPYPIIYDQNDVFSFGENSTSITLFQNDTWYQLGQIEVYASPTIEMWRLYNVTNYN</sequence>
<protein>
    <submittedName>
        <fullName evidence="2">Uncharacterized protein</fullName>
    </submittedName>
</protein>
<dbReference type="AlphaFoldDB" id="A0A1M7MN71"/>
<evidence type="ECO:0000256" key="1">
    <source>
        <dbReference type="SAM" id="SignalP"/>
    </source>
</evidence>
<keyword evidence="1" id="KW-0732">Signal</keyword>
<dbReference type="RefSeq" id="WP_073258654.1">
    <property type="nucleotide sequence ID" value="NZ_FRCR01000024.1"/>
</dbReference>